<protein>
    <submittedName>
        <fullName evidence="1">Uncharacterized protein</fullName>
    </submittedName>
</protein>
<dbReference type="VEuPathDB" id="VectorBase:HLOH_062737"/>
<reference evidence="1 2" key="1">
    <citation type="journal article" date="2020" name="Cell">
        <title>Large-Scale Comparative Analyses of Tick Genomes Elucidate Their Genetic Diversity and Vector Capacities.</title>
        <authorList>
            <consortium name="Tick Genome and Microbiome Consortium (TIGMIC)"/>
            <person name="Jia N."/>
            <person name="Wang J."/>
            <person name="Shi W."/>
            <person name="Du L."/>
            <person name="Sun Y."/>
            <person name="Zhan W."/>
            <person name="Jiang J.F."/>
            <person name="Wang Q."/>
            <person name="Zhang B."/>
            <person name="Ji P."/>
            <person name="Bell-Sakyi L."/>
            <person name="Cui X.M."/>
            <person name="Yuan T.T."/>
            <person name="Jiang B.G."/>
            <person name="Yang W.F."/>
            <person name="Lam T.T."/>
            <person name="Chang Q.C."/>
            <person name="Ding S.J."/>
            <person name="Wang X.J."/>
            <person name="Zhu J.G."/>
            <person name="Ruan X.D."/>
            <person name="Zhao L."/>
            <person name="Wei J.T."/>
            <person name="Ye R.Z."/>
            <person name="Que T.C."/>
            <person name="Du C.H."/>
            <person name="Zhou Y.H."/>
            <person name="Cheng J.X."/>
            <person name="Dai P.F."/>
            <person name="Guo W.B."/>
            <person name="Han X.H."/>
            <person name="Huang E.J."/>
            <person name="Li L.F."/>
            <person name="Wei W."/>
            <person name="Gao Y.C."/>
            <person name="Liu J.Z."/>
            <person name="Shao H.Z."/>
            <person name="Wang X."/>
            <person name="Wang C.C."/>
            <person name="Yang T.C."/>
            <person name="Huo Q.B."/>
            <person name="Li W."/>
            <person name="Chen H.Y."/>
            <person name="Chen S.E."/>
            <person name="Zhou L.G."/>
            <person name="Ni X.B."/>
            <person name="Tian J.H."/>
            <person name="Sheng Y."/>
            <person name="Liu T."/>
            <person name="Pan Y.S."/>
            <person name="Xia L.Y."/>
            <person name="Li J."/>
            <person name="Zhao F."/>
            <person name="Cao W.C."/>
        </authorList>
    </citation>
    <scope>NUCLEOTIDE SEQUENCE [LARGE SCALE GENOMIC DNA]</scope>
    <source>
        <strain evidence="1">HaeL-2018</strain>
    </source>
</reference>
<keyword evidence="2" id="KW-1185">Reference proteome</keyword>
<sequence>MISKRLEGLQNLKNFMQISGLVKQRVVCHVDSSGWLQLDDVDEYSWLSVRKYLRLADVRK</sequence>
<organism evidence="1 2">
    <name type="scientific">Haemaphysalis longicornis</name>
    <name type="common">Bush tick</name>
    <dbReference type="NCBI Taxonomy" id="44386"/>
    <lineage>
        <taxon>Eukaryota</taxon>
        <taxon>Metazoa</taxon>
        <taxon>Ecdysozoa</taxon>
        <taxon>Arthropoda</taxon>
        <taxon>Chelicerata</taxon>
        <taxon>Arachnida</taxon>
        <taxon>Acari</taxon>
        <taxon>Parasitiformes</taxon>
        <taxon>Ixodida</taxon>
        <taxon>Ixodoidea</taxon>
        <taxon>Ixodidae</taxon>
        <taxon>Haemaphysalinae</taxon>
        <taxon>Haemaphysalis</taxon>
    </lineage>
</organism>
<accession>A0A9J6FXN0</accession>
<dbReference type="AlphaFoldDB" id="A0A9J6FXN0"/>
<comment type="caution">
    <text evidence="1">The sequence shown here is derived from an EMBL/GenBank/DDBJ whole genome shotgun (WGS) entry which is preliminary data.</text>
</comment>
<name>A0A9J6FXN0_HAELO</name>
<dbReference type="EMBL" id="JABSTR010000005">
    <property type="protein sequence ID" value="KAH9370878.1"/>
    <property type="molecule type" value="Genomic_DNA"/>
</dbReference>
<gene>
    <name evidence="1" type="ORF">HPB48_020717</name>
</gene>
<dbReference type="Proteomes" id="UP000821853">
    <property type="component" value="Chromosome 3"/>
</dbReference>
<evidence type="ECO:0000313" key="1">
    <source>
        <dbReference type="EMBL" id="KAH9370878.1"/>
    </source>
</evidence>
<evidence type="ECO:0000313" key="2">
    <source>
        <dbReference type="Proteomes" id="UP000821853"/>
    </source>
</evidence>
<proteinExistence type="predicted"/>